<name>A0A1Y3ML08_9BACI</name>
<evidence type="ECO:0000259" key="1">
    <source>
        <dbReference type="PROSITE" id="PS51677"/>
    </source>
</evidence>
<comment type="caution">
    <text evidence="2">The sequence shown here is derived from an EMBL/GenBank/DDBJ whole genome shotgun (WGS) entry which is preliminary data.</text>
</comment>
<dbReference type="EMBL" id="MWPX01000014">
    <property type="protein sequence ID" value="OUM48282.1"/>
    <property type="molecule type" value="Genomic_DNA"/>
</dbReference>
<gene>
    <name evidence="2" type="ORF">BW425_14050</name>
</gene>
<dbReference type="PANTHER" id="PTHR10587">
    <property type="entry name" value="GLYCOSYL TRANSFERASE-RELATED"/>
    <property type="match status" value="1"/>
</dbReference>
<proteinExistence type="predicted"/>
<organism evidence="2 3">
    <name type="scientific">Bacillus pseudomycoides</name>
    <dbReference type="NCBI Taxonomy" id="64104"/>
    <lineage>
        <taxon>Bacteria</taxon>
        <taxon>Bacillati</taxon>
        <taxon>Bacillota</taxon>
        <taxon>Bacilli</taxon>
        <taxon>Bacillales</taxon>
        <taxon>Bacillaceae</taxon>
        <taxon>Bacillus</taxon>
        <taxon>Bacillus cereus group</taxon>
    </lineage>
</organism>
<evidence type="ECO:0000313" key="2">
    <source>
        <dbReference type="EMBL" id="OUM48282.1"/>
    </source>
</evidence>
<dbReference type="PANTHER" id="PTHR10587:SF125">
    <property type="entry name" value="POLYSACCHARIDE DEACETYLASE YHEN-RELATED"/>
    <property type="match status" value="1"/>
</dbReference>
<dbReference type="InterPro" id="IPR011330">
    <property type="entry name" value="Glyco_hydro/deAcase_b/a-brl"/>
</dbReference>
<dbReference type="NCBIfam" id="NF045822">
    <property type="entry name" value="PgAcgDacpgdA2_Bac"/>
    <property type="match status" value="1"/>
</dbReference>
<dbReference type="SUPFAM" id="SSF88713">
    <property type="entry name" value="Glycoside hydrolase/deacetylase"/>
    <property type="match status" value="1"/>
</dbReference>
<dbReference type="Proteomes" id="UP000195321">
    <property type="component" value="Unassembled WGS sequence"/>
</dbReference>
<dbReference type="Pfam" id="PF01522">
    <property type="entry name" value="Polysacc_deac_1"/>
    <property type="match status" value="1"/>
</dbReference>
<evidence type="ECO:0000313" key="3">
    <source>
        <dbReference type="Proteomes" id="UP000195321"/>
    </source>
</evidence>
<dbReference type="AlphaFoldDB" id="A0A1Y3ML08"/>
<feature type="domain" description="NodB homology" evidence="1">
    <location>
        <begin position="71"/>
        <end position="257"/>
    </location>
</feature>
<dbReference type="GO" id="GO:0016810">
    <property type="term" value="F:hydrolase activity, acting on carbon-nitrogen (but not peptide) bonds"/>
    <property type="evidence" value="ECO:0007669"/>
    <property type="project" value="InterPro"/>
</dbReference>
<sequence>MHNGIRMTTLVKRALFICVGVLFLYEAMYGPTHIARASTEDETKSVQLVSEIQTALAPKEAPKQYNGQVRKVAYLTFDDGPGKYTAELLEMLKKEDAKATFFLIGANVKAFPDLVKQELAEGHYVGMHSMTHNYKKLYTEGHYVDEMKEDQSLIAGIIGKSPILTRPPYGSMPGLNEALRNKVAEGGFKVWDWTIDSLDWKYNKVPVDSASAQIVQNVLAGATNPIEVVLMHDIHPQSVKAVPGIIKGLKEKGYELESYQEDEHFPLNFWHDKRM</sequence>
<dbReference type="Gene3D" id="3.20.20.370">
    <property type="entry name" value="Glycoside hydrolase/deacetylase"/>
    <property type="match status" value="1"/>
</dbReference>
<accession>A0A1Y3ML08</accession>
<dbReference type="InterPro" id="IPR002509">
    <property type="entry name" value="NODB_dom"/>
</dbReference>
<dbReference type="PROSITE" id="PS51677">
    <property type="entry name" value="NODB"/>
    <property type="match status" value="1"/>
</dbReference>
<reference evidence="2 3" key="1">
    <citation type="submission" date="2017-02" db="EMBL/GenBank/DDBJ databases">
        <title>Bacillus pseudomycoides isolate FSL K6-0042.</title>
        <authorList>
            <person name="Kovac J."/>
        </authorList>
    </citation>
    <scope>NUCLEOTIDE SEQUENCE [LARGE SCALE GENOMIC DNA]</scope>
    <source>
        <strain evidence="2 3">FSL K6-0042</strain>
    </source>
</reference>
<dbReference type="CDD" id="cd10944">
    <property type="entry name" value="CE4_SmPgdA_like"/>
    <property type="match status" value="1"/>
</dbReference>
<dbReference type="RefSeq" id="WP_016115211.1">
    <property type="nucleotide sequence ID" value="NZ_JBLOJB010000007.1"/>
</dbReference>
<dbReference type="GO" id="GO:0005975">
    <property type="term" value="P:carbohydrate metabolic process"/>
    <property type="evidence" value="ECO:0007669"/>
    <property type="project" value="InterPro"/>
</dbReference>
<dbReference type="InterPro" id="IPR054858">
    <property type="entry name" value="PgAcgDac"/>
</dbReference>
<protein>
    <submittedName>
        <fullName evidence="2">Polysaccharide deacetylase</fullName>
    </submittedName>
</protein>
<dbReference type="InterPro" id="IPR050248">
    <property type="entry name" value="Polysacc_deacetylase_ArnD"/>
</dbReference>